<comment type="caution">
    <text evidence="6">The sequence shown here is derived from an EMBL/GenBank/DDBJ whole genome shotgun (WGS) entry which is preliminary data.</text>
</comment>
<gene>
    <name evidence="6" type="ORF">D0469_20355</name>
</gene>
<dbReference type="InterPro" id="IPR011761">
    <property type="entry name" value="ATP-grasp"/>
</dbReference>
<dbReference type="Proteomes" id="UP000264541">
    <property type="component" value="Unassembled WGS sequence"/>
</dbReference>
<dbReference type="PROSITE" id="PS50975">
    <property type="entry name" value="ATP_GRASP"/>
    <property type="match status" value="1"/>
</dbReference>
<dbReference type="InterPro" id="IPR040570">
    <property type="entry name" value="LAL_C2"/>
</dbReference>
<sequence>MKTIVFISTNKSGSSREAIKAAQRLGYFTVLFTDNNRFIEQRLEFPDINQMIYCSLSDYNKMKENIRKLQKQGLKIEAVMSFIDPYVNVAVSLTELCAESVVSSKVILDMEDKVLTRNILKDLPVSPYFAIYKSGQNLQTFIGRQKNHLPLIVKSPISAGSKDVILAKTETELMQAITKLRKKAATILVEQYLTGPQYLIETVVYQGKVHIIAVIEQEITYDKRFIVTGYSLAADIEQSFYDNILTAVTAIIDSFGVMNGACHLEMRLVEDEWKLIEINPRISGGAMNRIIEEGYGINLVEQTIKLLLGDSPDLTPKHIKYVYVQYITVNQKGQVNKITGKERASEHQGVKEVYIKARKGKYVRPPLSMGDRYGYVLAVSDVKEDAKKIAQEAANEITFDIEQPVSRIHYKRPF</sequence>
<dbReference type="GO" id="GO:0016874">
    <property type="term" value="F:ligase activity"/>
    <property type="evidence" value="ECO:0007669"/>
    <property type="project" value="UniProtKB-KW"/>
</dbReference>
<protein>
    <submittedName>
        <fullName evidence="6">ATP-grasp domain-containing protein</fullName>
    </submittedName>
</protein>
<keyword evidence="1" id="KW-0436">Ligase</keyword>
<proteinExistence type="predicted"/>
<name>A0A372LAF1_9BACI</name>
<evidence type="ECO:0000256" key="3">
    <source>
        <dbReference type="ARBA" id="ARBA00022840"/>
    </source>
</evidence>
<keyword evidence="2 4" id="KW-0547">Nucleotide-binding</keyword>
<dbReference type="Pfam" id="PF18603">
    <property type="entry name" value="LAL_C2"/>
    <property type="match status" value="1"/>
</dbReference>
<reference evidence="6 7" key="1">
    <citation type="submission" date="2018-08" db="EMBL/GenBank/DDBJ databases">
        <title>Bacillus chawlae sp. nov., Bacillus glennii sp. nov., and Bacillus saganii sp. nov. Isolated from the Vehicle Assembly Building at Kennedy Space Center where the Viking Spacecraft were Assembled.</title>
        <authorList>
            <person name="Seuylemezian A."/>
            <person name="Vaishampayan P."/>
        </authorList>
    </citation>
    <scope>NUCLEOTIDE SEQUENCE [LARGE SCALE GENOMIC DNA]</scope>
    <source>
        <strain evidence="6 7">V47-23a</strain>
    </source>
</reference>
<evidence type="ECO:0000256" key="4">
    <source>
        <dbReference type="PROSITE-ProRule" id="PRU00409"/>
    </source>
</evidence>
<evidence type="ECO:0000256" key="2">
    <source>
        <dbReference type="ARBA" id="ARBA00022741"/>
    </source>
</evidence>
<organism evidence="6 7">
    <name type="scientific">Peribacillus saganii</name>
    <dbReference type="NCBI Taxonomy" id="2303992"/>
    <lineage>
        <taxon>Bacteria</taxon>
        <taxon>Bacillati</taxon>
        <taxon>Bacillota</taxon>
        <taxon>Bacilli</taxon>
        <taxon>Bacillales</taxon>
        <taxon>Bacillaceae</taxon>
        <taxon>Peribacillus</taxon>
    </lineage>
</organism>
<dbReference type="GO" id="GO:0046872">
    <property type="term" value="F:metal ion binding"/>
    <property type="evidence" value="ECO:0007669"/>
    <property type="project" value="InterPro"/>
</dbReference>
<keyword evidence="7" id="KW-1185">Reference proteome</keyword>
<dbReference type="PANTHER" id="PTHR43585">
    <property type="entry name" value="FUMIPYRROLE BIOSYNTHESIS PROTEIN C"/>
    <property type="match status" value="1"/>
</dbReference>
<dbReference type="Pfam" id="PF13535">
    <property type="entry name" value="ATP-grasp_4"/>
    <property type="match status" value="1"/>
</dbReference>
<dbReference type="InterPro" id="IPR052032">
    <property type="entry name" value="ATP-dep_AA_Ligase"/>
</dbReference>
<evidence type="ECO:0000259" key="5">
    <source>
        <dbReference type="PROSITE" id="PS50975"/>
    </source>
</evidence>
<dbReference type="Gene3D" id="3.30.470.20">
    <property type="entry name" value="ATP-grasp fold, B domain"/>
    <property type="match status" value="1"/>
</dbReference>
<dbReference type="SUPFAM" id="SSF56059">
    <property type="entry name" value="Glutathione synthetase ATP-binding domain-like"/>
    <property type="match status" value="1"/>
</dbReference>
<dbReference type="EMBL" id="QVTE01000073">
    <property type="protein sequence ID" value="RFU62599.1"/>
    <property type="molecule type" value="Genomic_DNA"/>
</dbReference>
<keyword evidence="3 4" id="KW-0067">ATP-binding</keyword>
<feature type="domain" description="ATP-grasp" evidence="5">
    <location>
        <begin position="115"/>
        <end position="308"/>
    </location>
</feature>
<accession>A0A372LAF1</accession>
<dbReference type="PANTHER" id="PTHR43585:SF2">
    <property type="entry name" value="ATP-GRASP ENZYME FSQD"/>
    <property type="match status" value="1"/>
</dbReference>
<evidence type="ECO:0000256" key="1">
    <source>
        <dbReference type="ARBA" id="ARBA00022598"/>
    </source>
</evidence>
<evidence type="ECO:0000313" key="7">
    <source>
        <dbReference type="Proteomes" id="UP000264541"/>
    </source>
</evidence>
<dbReference type="RefSeq" id="WP_117328548.1">
    <property type="nucleotide sequence ID" value="NZ_QVTE01000073.1"/>
</dbReference>
<evidence type="ECO:0000313" key="6">
    <source>
        <dbReference type="EMBL" id="RFU62599.1"/>
    </source>
</evidence>
<dbReference type="AlphaFoldDB" id="A0A372LAF1"/>
<dbReference type="GO" id="GO:0005524">
    <property type="term" value="F:ATP binding"/>
    <property type="evidence" value="ECO:0007669"/>
    <property type="project" value="UniProtKB-UniRule"/>
</dbReference>
<dbReference type="OrthoDB" id="9803907at2"/>